<comment type="caution">
    <text evidence="1">The sequence shown here is derived from an EMBL/GenBank/DDBJ whole genome shotgun (WGS) entry which is preliminary data.</text>
</comment>
<keyword evidence="2" id="KW-1185">Reference proteome</keyword>
<protein>
    <submittedName>
        <fullName evidence="1">Uncharacterized protein</fullName>
    </submittedName>
</protein>
<dbReference type="AlphaFoldDB" id="A0A8J6DZI0"/>
<reference evidence="1" key="1">
    <citation type="submission" date="2021-05" db="EMBL/GenBank/DDBJ databases">
        <title>A free-living protist that lacks canonical eukaryotic 1 DNA replication and segregation systems.</title>
        <authorList>
            <person name="Salas-Leiva D.E."/>
            <person name="Tromer E.C."/>
            <person name="Curtis B.A."/>
            <person name="Jerlstrom-Hultqvist J."/>
            <person name="Kolisko M."/>
            <person name="Yi Z."/>
            <person name="Salas-Leiva J.S."/>
            <person name="Gallot-Lavallee L."/>
            <person name="Kops G.J.P.L."/>
            <person name="Archibald J.M."/>
            <person name="Simpson A.G.B."/>
            <person name="Roger A.J."/>
        </authorList>
    </citation>
    <scope>NUCLEOTIDE SEQUENCE</scope>
    <source>
        <strain evidence="1">BICM</strain>
    </source>
</reference>
<sequence length="191" mass="20675">MSNNNHPLKAIHCIPEEDQDDNDHDKPFYIVNTIGRDREEVGVPIFDMSPVGLPASINVEQTTSPTVETRSIDEAITNINNFSWNRPGDRGNGEDMPNAASLIFSYGPQYSPRPDDSSSSASMNGTIFGVMTADGLGQEAMSVFSCASPSTGPGSLRRLPSLYELHQLPRSVDHTFSPTFSPTSPNGESLS</sequence>
<name>A0A8J6DZI0_9EUKA</name>
<evidence type="ECO:0000313" key="2">
    <source>
        <dbReference type="Proteomes" id="UP000717585"/>
    </source>
</evidence>
<accession>A0A8J6DZI0</accession>
<gene>
    <name evidence="1" type="ORF">J8273_6996</name>
</gene>
<dbReference type="Proteomes" id="UP000717585">
    <property type="component" value="Unassembled WGS sequence"/>
</dbReference>
<proteinExistence type="predicted"/>
<dbReference type="EMBL" id="JAHDYR010000062">
    <property type="protein sequence ID" value="KAG9390743.1"/>
    <property type="molecule type" value="Genomic_DNA"/>
</dbReference>
<evidence type="ECO:0000313" key="1">
    <source>
        <dbReference type="EMBL" id="KAG9390743.1"/>
    </source>
</evidence>
<organism evidence="1 2">
    <name type="scientific">Carpediemonas membranifera</name>
    <dbReference type="NCBI Taxonomy" id="201153"/>
    <lineage>
        <taxon>Eukaryota</taxon>
        <taxon>Metamonada</taxon>
        <taxon>Carpediemonas-like organisms</taxon>
        <taxon>Carpediemonas</taxon>
    </lineage>
</organism>